<keyword evidence="3" id="KW-1185">Reference proteome</keyword>
<evidence type="ECO:0000256" key="1">
    <source>
        <dbReference type="SAM" id="MobiDB-lite"/>
    </source>
</evidence>
<feature type="region of interest" description="Disordered" evidence="1">
    <location>
        <begin position="35"/>
        <end position="67"/>
    </location>
</feature>
<reference evidence="3" key="1">
    <citation type="journal article" date="2019" name="Int. J. Syst. Evol. Microbiol.">
        <title>The Global Catalogue of Microorganisms (GCM) 10K type strain sequencing project: providing services to taxonomists for standard genome sequencing and annotation.</title>
        <authorList>
            <consortium name="The Broad Institute Genomics Platform"/>
            <consortium name="The Broad Institute Genome Sequencing Center for Infectious Disease"/>
            <person name="Wu L."/>
            <person name="Ma J."/>
        </authorList>
    </citation>
    <scope>NUCLEOTIDE SEQUENCE [LARGE SCALE GENOMIC DNA]</scope>
    <source>
        <strain evidence="3">JCM 9373</strain>
    </source>
</reference>
<name>A0ABP6N5U8_9ACTN</name>
<dbReference type="EMBL" id="BAAAUT010000022">
    <property type="protein sequence ID" value="GAA3137503.1"/>
    <property type="molecule type" value="Genomic_DNA"/>
</dbReference>
<protein>
    <recommendedName>
        <fullName evidence="4">MobA-like NTP transferase domain-containing protein</fullName>
    </recommendedName>
</protein>
<accession>A0ABP6N5U8</accession>
<organism evidence="2 3">
    <name type="scientific">Planomonospora alba</name>
    <dbReference type="NCBI Taxonomy" id="161354"/>
    <lineage>
        <taxon>Bacteria</taxon>
        <taxon>Bacillati</taxon>
        <taxon>Actinomycetota</taxon>
        <taxon>Actinomycetes</taxon>
        <taxon>Streptosporangiales</taxon>
        <taxon>Streptosporangiaceae</taxon>
        <taxon>Planomonospora</taxon>
    </lineage>
</organism>
<feature type="compositionally biased region" description="Basic and acidic residues" evidence="1">
    <location>
        <begin position="53"/>
        <end position="67"/>
    </location>
</feature>
<comment type="caution">
    <text evidence="2">The sequence shown here is derived from an EMBL/GenBank/DDBJ whole genome shotgun (WGS) entry which is preliminary data.</text>
</comment>
<evidence type="ECO:0000313" key="3">
    <source>
        <dbReference type="Proteomes" id="UP001500320"/>
    </source>
</evidence>
<dbReference type="Proteomes" id="UP001500320">
    <property type="component" value="Unassembled WGS sequence"/>
</dbReference>
<proteinExistence type="predicted"/>
<sequence>MVRHATGAGADDAVLGVLLDLPIATYADLDEILRSVPRDPQDDSPAGGAPRRTAGDQRTVRGGGREP</sequence>
<evidence type="ECO:0000313" key="2">
    <source>
        <dbReference type="EMBL" id="GAA3137503.1"/>
    </source>
</evidence>
<gene>
    <name evidence="2" type="ORF">GCM10010466_30520</name>
</gene>
<evidence type="ECO:0008006" key="4">
    <source>
        <dbReference type="Google" id="ProtNLM"/>
    </source>
</evidence>